<evidence type="ECO:0000259" key="1">
    <source>
        <dbReference type="Pfam" id="PF20434"/>
    </source>
</evidence>
<dbReference type="InterPro" id="IPR048124">
    <property type="entry name" value="Tannase_B"/>
</dbReference>
<reference evidence="2 3" key="1">
    <citation type="submission" date="2017-04" db="EMBL/GenBank/DDBJ databases">
        <title>Draft genome sequences of Alloscardovia macacae UMA81211 and UMA81212 isolated from the feces of a rhesus macaque (Macaca mulatta).</title>
        <authorList>
            <person name="Albert K."/>
            <person name="Sela D.A."/>
        </authorList>
    </citation>
    <scope>NUCLEOTIDE SEQUENCE [LARGE SCALE GENOMIC DNA]</scope>
    <source>
        <strain evidence="2 3">UMA81212</strain>
    </source>
</reference>
<dbReference type="SUPFAM" id="SSF53474">
    <property type="entry name" value="alpha/beta-Hydrolases"/>
    <property type="match status" value="1"/>
</dbReference>
<sequence length="458" mass="50224">MTDLTFAPDQYTVHTLSRDGQTLTYRAFENIPYALHPDDAAFQRLSIYVPEAFYAGQSVHGYTLSTAPIFLPNTVGGYMPGPQEAPGVNFLGETNATFYALLHGYVVVSPGVRGRGMTNADGQNIGVAPAALCDLKAAVRFLRHNATTVPGDTEKIISNGTSAGGALSSLLASTGNHPDYAPYLAAMGAADERDDIFAASCYCPITNLDHADMAYEWEFHTLLEYHMVTFLPPRDGEKEPRKLNKDGLLTAHQQTLSAQLRDAFQPYLQSLPFWTGEPEAELRELIENTVLASAQKALDAGAPLADDPAVTAWLTVDGGQATRMDWDGYIRFRTRMKETPAFDALNGQSPENELFGTAHIPSQHFTAVYSDENRADAHIIRMMNPMTYHADTHATLASHVRLRHGSMDRDTSLAISALLYLSFQKAGVDVNLEYPWGLPHAGDYDLDELFAWIDSLCA</sequence>
<dbReference type="Proteomes" id="UP000243540">
    <property type="component" value="Unassembled WGS sequence"/>
</dbReference>
<evidence type="ECO:0000313" key="2">
    <source>
        <dbReference type="EMBL" id="OTA28194.1"/>
    </source>
</evidence>
<proteinExistence type="predicted"/>
<dbReference type="Gene3D" id="3.40.50.1820">
    <property type="entry name" value="alpha/beta hydrolase"/>
    <property type="match status" value="1"/>
</dbReference>
<feature type="domain" description="BD-FAE-like" evidence="1">
    <location>
        <begin position="126"/>
        <end position="177"/>
    </location>
</feature>
<dbReference type="RefSeq" id="WP_086107158.1">
    <property type="nucleotide sequence ID" value="NZ_NEKB01000021.1"/>
</dbReference>
<comment type="caution">
    <text evidence="2">The sequence shown here is derived from an EMBL/GenBank/DDBJ whole genome shotgun (WGS) entry which is preliminary data.</text>
</comment>
<gene>
    <name evidence="2" type="ORF">B9T39_07305</name>
</gene>
<dbReference type="STRING" id="1160091.B9T39_07305"/>
<dbReference type="AlphaFoldDB" id="A0A1Y2SSH6"/>
<evidence type="ECO:0000313" key="3">
    <source>
        <dbReference type="Proteomes" id="UP000243540"/>
    </source>
</evidence>
<organism evidence="2 3">
    <name type="scientific">Alloscardovia macacae</name>
    <dbReference type="NCBI Taxonomy" id="1160091"/>
    <lineage>
        <taxon>Bacteria</taxon>
        <taxon>Bacillati</taxon>
        <taxon>Actinomycetota</taxon>
        <taxon>Actinomycetes</taxon>
        <taxon>Bifidobacteriales</taxon>
        <taxon>Bifidobacteriaceae</taxon>
        <taxon>Alloscardovia</taxon>
    </lineage>
</organism>
<dbReference type="EMBL" id="NEKC01000021">
    <property type="protein sequence ID" value="OTA28194.1"/>
    <property type="molecule type" value="Genomic_DNA"/>
</dbReference>
<protein>
    <recommendedName>
        <fullName evidence="1">BD-FAE-like domain-containing protein</fullName>
    </recommendedName>
</protein>
<dbReference type="OrthoDB" id="923957at2"/>
<accession>A0A1Y2SSH6</accession>
<name>A0A1Y2SSH6_9BIFI</name>
<dbReference type="InterPro" id="IPR049492">
    <property type="entry name" value="BD-FAE-like_dom"/>
</dbReference>
<dbReference type="NCBIfam" id="NF041556">
    <property type="entry name" value="tannase_B"/>
    <property type="match status" value="1"/>
</dbReference>
<dbReference type="Pfam" id="PF20434">
    <property type="entry name" value="BD-FAE"/>
    <property type="match status" value="1"/>
</dbReference>
<dbReference type="InterPro" id="IPR029058">
    <property type="entry name" value="AB_hydrolase_fold"/>
</dbReference>